<protein>
    <submittedName>
        <fullName evidence="1">Uncharacterized protein</fullName>
    </submittedName>
</protein>
<evidence type="ECO:0000313" key="1">
    <source>
        <dbReference type="EMBL" id="MQT03131.1"/>
    </source>
</evidence>
<dbReference type="EMBL" id="VCLA01000164">
    <property type="protein sequence ID" value="MQT03131.1"/>
    <property type="molecule type" value="Genomic_DNA"/>
</dbReference>
<reference evidence="1 2" key="1">
    <citation type="submission" date="2019-05" db="EMBL/GenBank/DDBJ databases">
        <title>Comparative genomics and metabolomics analyses of clavulanic acid producing Streptomyces species provides insight into specialized metabolism and evolution of beta-lactam biosynthetic gene clusters.</title>
        <authorList>
            <person name="Moore M.A."/>
            <person name="Cruz-Morales P."/>
            <person name="Barona Gomez F."/>
            <person name="Kapil T."/>
        </authorList>
    </citation>
    <scope>NUCLEOTIDE SEQUENCE [LARGE SCALE GENOMIC DNA]</scope>
    <source>
        <strain evidence="1 2">NRRL 5741</strain>
    </source>
</reference>
<organism evidence="1 2">
    <name type="scientific">Streptomyces jumonjinensis</name>
    <dbReference type="NCBI Taxonomy" id="1945"/>
    <lineage>
        <taxon>Bacteria</taxon>
        <taxon>Bacillati</taxon>
        <taxon>Actinomycetota</taxon>
        <taxon>Actinomycetes</taxon>
        <taxon>Kitasatosporales</taxon>
        <taxon>Streptomycetaceae</taxon>
        <taxon>Streptomyces</taxon>
    </lineage>
</organism>
<sequence>MDTTQLTQLVTKAVKQAIAQDKDGALTTLHEISKDGDFQIYAACCGFAQYGKAALIKLYGDQAPTPDTGGWGFQALDGASPPELFANRFLVAYANDDKVTAPALFRTALESEQYVESVWALLGNCAALARMAASARP</sequence>
<accession>A0A646KMG0</accession>
<dbReference type="RefSeq" id="WP_153524690.1">
    <property type="nucleotide sequence ID" value="NZ_JBEPDZ010000017.1"/>
</dbReference>
<dbReference type="AlphaFoldDB" id="A0A646KMG0"/>
<name>A0A646KMG0_STRJU</name>
<dbReference type="OrthoDB" id="4248413at2"/>
<keyword evidence="2" id="KW-1185">Reference proteome</keyword>
<gene>
    <name evidence="1" type="ORF">FF041_23960</name>
</gene>
<proteinExistence type="predicted"/>
<evidence type="ECO:0000313" key="2">
    <source>
        <dbReference type="Proteomes" id="UP000419138"/>
    </source>
</evidence>
<comment type="caution">
    <text evidence="1">The sequence shown here is derived from an EMBL/GenBank/DDBJ whole genome shotgun (WGS) entry which is preliminary data.</text>
</comment>
<dbReference type="Proteomes" id="UP000419138">
    <property type="component" value="Unassembled WGS sequence"/>
</dbReference>